<gene>
    <name evidence="1" type="primary">At2g30100</name>
    <name evidence="1" type="ORF">g.4910</name>
</gene>
<proteinExistence type="predicted"/>
<sequence length="493" mass="55193">MALPSPVGSSCVPFSSVSARSRRGLSAALPLRRSCSPRLPIRSTRTPPRLKAPGSVRLDRVLTADEEDEVGDGFLEAVDELERMVRDPSDVLGEMVERLSVRELQLVLVHFSQEGRDAYCALEVFDWLRRENRVDGETMELMVSIACGWIERLIGEGHAVEDVVGLLNEMDCVGLEPGFSMVEKVISLYWDMGKQEEAVVFVKDVMRRGGIGNLLTGDEHEDGKRGLVGYLAWKMMADGKYLNAVKLVIDFRECGLKPEVYSYIVALTALVKEQKEFSKSLRKLRGSIKIGMVADLDPENLNLIEQYQSDLLRDGVCLSEWAMQEGSSTISGIVHERLLALYTWAGCGSKAEEQLWEMKLSGKALDRELYDIILAICASQNEDGAVSRLLAGMEVTGAGYRKNTLLWLLRGYVKGENYVKASETLSKMLDVGMLPGYLDRAAVLQGLRRIIQEYGSVEPYVKLCKRLSDMDLVGPCLVYFYINQYNLWVMKML</sequence>
<name>A0A1D1Y7M8_9ARAE</name>
<dbReference type="InterPro" id="IPR011990">
    <property type="entry name" value="TPR-like_helical_dom_sf"/>
</dbReference>
<dbReference type="PANTHER" id="PTHR47880">
    <property type="entry name" value="OS05G0353300 PROTEIN"/>
    <property type="match status" value="1"/>
</dbReference>
<dbReference type="Gene3D" id="1.25.40.10">
    <property type="entry name" value="Tetratricopeptide repeat domain"/>
    <property type="match status" value="2"/>
</dbReference>
<dbReference type="PANTHER" id="PTHR47880:SF1">
    <property type="entry name" value="OS05G0353300 PROTEIN"/>
    <property type="match status" value="1"/>
</dbReference>
<accession>A0A1D1Y7M8</accession>
<organism evidence="1">
    <name type="scientific">Anthurium amnicola</name>
    <dbReference type="NCBI Taxonomy" id="1678845"/>
    <lineage>
        <taxon>Eukaryota</taxon>
        <taxon>Viridiplantae</taxon>
        <taxon>Streptophyta</taxon>
        <taxon>Embryophyta</taxon>
        <taxon>Tracheophyta</taxon>
        <taxon>Spermatophyta</taxon>
        <taxon>Magnoliopsida</taxon>
        <taxon>Liliopsida</taxon>
        <taxon>Araceae</taxon>
        <taxon>Pothoideae</taxon>
        <taxon>Potheae</taxon>
        <taxon>Anthurium</taxon>
    </lineage>
</organism>
<reference evidence="1" key="1">
    <citation type="submission" date="2015-07" db="EMBL/GenBank/DDBJ databases">
        <title>Transcriptome Assembly of Anthurium amnicola.</title>
        <authorList>
            <person name="Suzuki J."/>
        </authorList>
    </citation>
    <scope>NUCLEOTIDE SEQUENCE</scope>
</reference>
<dbReference type="AlphaFoldDB" id="A0A1D1Y7M8"/>
<dbReference type="EMBL" id="GDJX01017296">
    <property type="protein sequence ID" value="JAT50640.1"/>
    <property type="molecule type" value="Transcribed_RNA"/>
</dbReference>
<evidence type="ECO:0000313" key="1">
    <source>
        <dbReference type="EMBL" id="JAT50640.1"/>
    </source>
</evidence>
<protein>
    <submittedName>
        <fullName evidence="1">Pentatricopeptide repeat-containing protein At2g30100, chloroplastic</fullName>
    </submittedName>
</protein>